<comment type="caution">
    <text evidence="7">The sequence shown here is derived from an EMBL/GenBank/DDBJ whole genome shotgun (WGS) entry which is preliminary data.</text>
</comment>
<dbReference type="SUPFAM" id="SSF143575">
    <property type="entry name" value="GAS2 domain-like"/>
    <property type="match status" value="1"/>
</dbReference>
<feature type="domain" description="GAR" evidence="6">
    <location>
        <begin position="1918"/>
        <end position="1992"/>
    </location>
</feature>
<accession>A0AAN7DGF1</accession>
<feature type="region of interest" description="Disordered" evidence="5">
    <location>
        <begin position="1"/>
        <end position="22"/>
    </location>
</feature>
<evidence type="ECO:0000256" key="5">
    <source>
        <dbReference type="SAM" id="MobiDB-lite"/>
    </source>
</evidence>
<feature type="compositionally biased region" description="Polar residues" evidence="5">
    <location>
        <begin position="2023"/>
        <end position="2034"/>
    </location>
</feature>
<feature type="region of interest" description="Disordered" evidence="5">
    <location>
        <begin position="1898"/>
        <end position="1917"/>
    </location>
</feature>
<evidence type="ECO:0000256" key="3">
    <source>
        <dbReference type="ARBA" id="ARBA00023212"/>
    </source>
</evidence>
<organism evidence="7 8">
    <name type="scientific">Mucor velutinosus</name>
    <dbReference type="NCBI Taxonomy" id="708070"/>
    <lineage>
        <taxon>Eukaryota</taxon>
        <taxon>Fungi</taxon>
        <taxon>Fungi incertae sedis</taxon>
        <taxon>Mucoromycota</taxon>
        <taxon>Mucoromycotina</taxon>
        <taxon>Mucoromycetes</taxon>
        <taxon>Mucorales</taxon>
        <taxon>Mucorineae</taxon>
        <taxon>Mucoraceae</taxon>
        <taxon>Mucor</taxon>
    </lineage>
</organism>
<keyword evidence="2" id="KW-0963">Cytoplasm</keyword>
<dbReference type="GeneID" id="89949683"/>
<feature type="region of interest" description="Disordered" evidence="5">
    <location>
        <begin position="2023"/>
        <end position="2079"/>
    </location>
</feature>
<evidence type="ECO:0000256" key="1">
    <source>
        <dbReference type="ARBA" id="ARBA00004245"/>
    </source>
</evidence>
<evidence type="ECO:0000313" key="7">
    <source>
        <dbReference type="EMBL" id="KAK4513990.1"/>
    </source>
</evidence>
<name>A0AAN7DGF1_9FUNG</name>
<dbReference type="InterPro" id="IPR003108">
    <property type="entry name" value="GAR_dom"/>
</dbReference>
<dbReference type="SMART" id="SM00243">
    <property type="entry name" value="GAS2"/>
    <property type="match status" value="1"/>
</dbReference>
<feature type="region of interest" description="Disordered" evidence="5">
    <location>
        <begin position="1819"/>
        <end position="1887"/>
    </location>
</feature>
<comment type="subcellular location">
    <subcellularLocation>
        <location evidence="1">Cytoplasm</location>
        <location evidence="1">Cytoskeleton</location>
    </subcellularLocation>
</comment>
<dbReference type="GO" id="GO:0005856">
    <property type="term" value="C:cytoskeleton"/>
    <property type="evidence" value="ECO:0007669"/>
    <property type="project" value="UniProtKB-SubCell"/>
</dbReference>
<dbReference type="Gene3D" id="1.20.58.60">
    <property type="match status" value="1"/>
</dbReference>
<feature type="coiled-coil region" evidence="4">
    <location>
        <begin position="1002"/>
        <end position="1036"/>
    </location>
</feature>
<sequence length="2120" mass="238980">MDTTAEHCNIPPTPTSSSSSPSSTLLHWATSILQNETHLSDFLNPHFTIGFISKLFKMDDDQMAHNDSISSALAHINSLVPEIFNDIPSTIDMSAYGHGDQNQIIPLLAFIQTEYQVYHINYIILSNPELSFTAYVNQFISIPTNHLNLENNLLSWSSFILSDYMNASFIAPIIELSYTAWKNGHYLLCILHYHHPSLVPDLHLYLQQAHVFETAIQCIHTLNPSFNTSCKTMIPFMIDLLSCLKIPNKEKTMQRHRDLERFKIEFKSTTDAQAALNVTSHSTPSLCNSGEEEEEEEGFETFGTSTTMTSTYTLQQLRITKTTITKYSDGTEIPSDLEEFESRATVLTEKINGLQHRLILIVPTRSSSYSPSSVASDSMMEFFLTDDNTSSTRTGDNSSHHSLASNEDALQLIQQQQQRRILHPLQAAEEDYAAYDRNFKALQSEFQALTDGDLHLLLQVYLQEELKPIWRDHPKVIWRKNQLLQLHGALNSEFERSECTLSNFRRGFAFARMCGSIRHELDLVQNKMVKSITTHHDIQELEDRMEKTTSMVDTLKTNFDDLLLLANESTAEDQKDTSYMSKYEAITGKNELVRTWVEEVRVWFAEAERIRQWIEIRIEQLNSTILPDPLATVELPASPEQVELLNASHSVLEKEIEAFDNEDMARLRSHVKTLTGSGRADKDLSPADTTTIEITLTTLMTLDKLIHSLRKKSYDLQVLTERVLWEEEYTKAMAWLKETDSETDEFLNSSARWRAAEEEEHEDDQEVPAHAVPSLKRERLMAKEKQKEEIVQQLLTLERKMAEFDQGQFTKTVDSFQDLDNTSSVELPSHLESRQNACEQFFEDLMKRMAFARNVVEQRLNVMDFLYQTDMVMEDAIALQLDLSDAGSKARPGDNDREMTARVQNMHERIVQLVTATAGRIPYPVPGLEMDKGPNAAANEEISQVITRKRNDLISTSEHLDERLLAFRNVLQLHRKTKEHLDDAARLCDWADERVKMMRRAKINVQQDVALTAEDLQRLERDRDSVLSKLKNGKENEVVDLLTRIQLLLETSKQLGVSSIDKDGLVEVSQQLEERFDRLQQILEEHGLDLEALRKKLEDGNTYSEHARSLRSFISDIRHSMPGLKQTCGFMTGQSEEQDNRRFDMLHQSLSKINVSYQEQQAQFSQLCARFKVMEPSKVENMDDIRSLQRNLEQDWAQLADEIKDLEQFAGIVGQWYDRQRRLSMVENELLKGLNEEITQLAKTGWVDSDLAAIQSKIDKAFFVLQETDQGISAADNKEDPLQTANYSCARDRHSVLTNKVSTAANNLKALKSNANKAMAFSAFLSASDKMLSQVQEQKEVVGRRMSSVGNSGLAGASMGSIDTMCRDSQASTLKSERKSQALVQGLESLISQAKALQAEGYDAATVNDPVMRIKDNLSQLSNTIGLEKKQTMFMRKIYIHAKAANDLTTWISHCSGAIDQLPTDVCMHDEQELREELDNLEQKMIEMRPTIQAFQAMESRIFVNKDGLPVDLCELSLDRNDIKEAVSKREATILKAWQDLKKQHAKARALIDNSKRGVEVARKVKSILTQVGDMKDRVSAVRICRNTQLDEGIENRDLKTVLSCPLTSIPNEHRLASAKAELAILDRDMEAHLQPSIQELDTMLSAIQSDHEDIFSGQRTEITIAVRGLMDLMKTKRRAIAEAEKMEGFLTVMEELEVLLLALTEVVSRASPENARIVDGNYSRTDLQALLIDLDTRYRYYEPKINELMDEANQVAENLMDDRRVVDCLGQLADKWAQIQAEAAAKKADLMERIGPLAATFDMLEAREGMLQERGRRAASLVRKSSTPVLKQPPSPKTMQSTPRYMAGYNRTASRNNTTTPVPFAPSATAARANARRTAGGNVSPTARRVAARQNAALQQRQKVTTAPKTPETYVADPKNDLDVALGDIINDSPYKVLVKMVPGEVGKYWFGDVNPKLAYCRILRSRMVMVRVGGGWVELSQFLSDHALLEGGHFVSHKGSRASLPPTPSGVTLDGFLNTTVGRNSPQVNRGANGTVSIRGGGGGSNGNQAGNSPTLRESRSTPYHRGISPGPGAYGHGIKTGNKFLVTVDGDGNRVEVKMTKAKSKEAKFVTPRRINS</sequence>
<proteinExistence type="predicted"/>
<evidence type="ECO:0000256" key="2">
    <source>
        <dbReference type="ARBA" id="ARBA00022490"/>
    </source>
</evidence>
<evidence type="ECO:0000313" key="8">
    <source>
        <dbReference type="Proteomes" id="UP001304243"/>
    </source>
</evidence>
<feature type="coiled-coil region" evidence="4">
    <location>
        <begin position="1069"/>
        <end position="1096"/>
    </location>
</feature>
<feature type="compositionally biased region" description="Polar residues" evidence="5">
    <location>
        <begin position="1852"/>
        <end position="1862"/>
    </location>
</feature>
<keyword evidence="4" id="KW-0175">Coiled coil</keyword>
<keyword evidence="8" id="KW-1185">Reference proteome</keyword>
<gene>
    <name evidence="7" type="ORF">ATC70_005997</name>
</gene>
<evidence type="ECO:0000259" key="6">
    <source>
        <dbReference type="PROSITE" id="PS51460"/>
    </source>
</evidence>
<dbReference type="RefSeq" id="XP_064680656.1">
    <property type="nucleotide sequence ID" value="XM_064825279.1"/>
</dbReference>
<evidence type="ECO:0000256" key="4">
    <source>
        <dbReference type="SAM" id="Coils"/>
    </source>
</evidence>
<protein>
    <recommendedName>
        <fullName evidence="6">GAR domain-containing protein</fullName>
    </recommendedName>
</protein>
<dbReference type="InterPro" id="IPR036534">
    <property type="entry name" value="GAR_dom_sf"/>
</dbReference>
<dbReference type="Proteomes" id="UP001304243">
    <property type="component" value="Unassembled WGS sequence"/>
</dbReference>
<feature type="compositionally biased region" description="Low complexity" evidence="5">
    <location>
        <begin position="1869"/>
        <end position="1887"/>
    </location>
</feature>
<keyword evidence="3" id="KW-0206">Cytoskeleton</keyword>
<reference evidence="7 8" key="1">
    <citation type="submission" date="2022-11" db="EMBL/GenBank/DDBJ databases">
        <title>Mucor velutinosus strain NIH1002 WGS.</title>
        <authorList>
            <person name="Subramanian P."/>
            <person name="Mullikin J.C."/>
            <person name="Segre J.A."/>
            <person name="Zelazny A.M."/>
        </authorList>
    </citation>
    <scope>NUCLEOTIDE SEQUENCE [LARGE SCALE GENOMIC DNA]</scope>
    <source>
        <strain evidence="7 8">NIH1002</strain>
    </source>
</reference>
<dbReference type="GO" id="GO:0008017">
    <property type="term" value="F:microtubule binding"/>
    <property type="evidence" value="ECO:0007669"/>
    <property type="project" value="InterPro"/>
</dbReference>
<dbReference type="EMBL" id="JASEJX010000016">
    <property type="protein sequence ID" value="KAK4513990.1"/>
    <property type="molecule type" value="Genomic_DNA"/>
</dbReference>
<dbReference type="Gene3D" id="3.30.920.20">
    <property type="entry name" value="Gas2-like domain"/>
    <property type="match status" value="1"/>
</dbReference>
<dbReference type="PROSITE" id="PS51460">
    <property type="entry name" value="GAR"/>
    <property type="match status" value="1"/>
</dbReference>
<dbReference type="Pfam" id="PF02187">
    <property type="entry name" value="GAS2"/>
    <property type="match status" value="1"/>
</dbReference>